<evidence type="ECO:0000313" key="4">
    <source>
        <dbReference type="EMBL" id="PWV59751.1"/>
    </source>
</evidence>
<reference evidence="4 5" key="1">
    <citation type="submission" date="2018-05" db="EMBL/GenBank/DDBJ databases">
        <title>Genomic Encyclopedia of Type Strains, Phase IV (KMG-IV): sequencing the most valuable type-strain genomes for metagenomic binning, comparative biology and taxonomic classification.</title>
        <authorList>
            <person name="Goeker M."/>
        </authorList>
    </citation>
    <scope>NUCLEOTIDE SEQUENCE [LARGE SCALE GENOMIC DNA]</scope>
    <source>
        <strain evidence="4 5">DSM 23606</strain>
    </source>
</reference>
<feature type="domain" description="Sigma-54 factor interaction" evidence="3">
    <location>
        <begin position="188"/>
        <end position="426"/>
    </location>
</feature>
<dbReference type="SUPFAM" id="SSF52540">
    <property type="entry name" value="P-loop containing nucleoside triphosphate hydrolases"/>
    <property type="match status" value="1"/>
</dbReference>
<dbReference type="InterPro" id="IPR009715">
    <property type="entry name" value="RtcR"/>
</dbReference>
<evidence type="ECO:0000256" key="1">
    <source>
        <dbReference type="ARBA" id="ARBA00022741"/>
    </source>
</evidence>
<dbReference type="Pfam" id="PF06956">
    <property type="entry name" value="RtcR"/>
    <property type="match status" value="1"/>
</dbReference>
<dbReference type="EMBL" id="QGTJ01000009">
    <property type="protein sequence ID" value="PWV59751.1"/>
    <property type="molecule type" value="Genomic_DNA"/>
</dbReference>
<proteinExistence type="predicted"/>
<dbReference type="InterPro" id="IPR003593">
    <property type="entry name" value="AAA+_ATPase"/>
</dbReference>
<dbReference type="PROSITE" id="PS50045">
    <property type="entry name" value="SIGMA54_INTERACT_4"/>
    <property type="match status" value="1"/>
</dbReference>
<dbReference type="FunFam" id="3.40.50.300:FF:001653">
    <property type="entry name" value="Transcriptional regulator RtcR"/>
    <property type="match status" value="1"/>
</dbReference>
<dbReference type="Gene3D" id="1.10.8.60">
    <property type="match status" value="1"/>
</dbReference>
<dbReference type="Gene3D" id="3.40.50.300">
    <property type="entry name" value="P-loop containing nucleotide triphosphate hydrolases"/>
    <property type="match status" value="1"/>
</dbReference>
<dbReference type="Proteomes" id="UP000246569">
    <property type="component" value="Unassembled WGS sequence"/>
</dbReference>
<organism evidence="4 5">
    <name type="scientific">Plasticicumulans acidivorans</name>
    <dbReference type="NCBI Taxonomy" id="886464"/>
    <lineage>
        <taxon>Bacteria</taxon>
        <taxon>Pseudomonadati</taxon>
        <taxon>Pseudomonadota</taxon>
        <taxon>Gammaproteobacteria</taxon>
        <taxon>Candidatus Competibacteraceae</taxon>
        <taxon>Plasticicumulans</taxon>
    </lineage>
</organism>
<dbReference type="GO" id="GO:0005524">
    <property type="term" value="F:ATP binding"/>
    <property type="evidence" value="ECO:0007669"/>
    <property type="project" value="UniProtKB-KW"/>
</dbReference>
<accession>A0A317MRZ8</accession>
<dbReference type="Pfam" id="PF25601">
    <property type="entry name" value="AAA_lid_14"/>
    <property type="match status" value="1"/>
</dbReference>
<comment type="caution">
    <text evidence="4">The sequence shown here is derived from an EMBL/GenBank/DDBJ whole genome shotgun (WGS) entry which is preliminary data.</text>
</comment>
<dbReference type="CDD" id="cd00009">
    <property type="entry name" value="AAA"/>
    <property type="match status" value="1"/>
</dbReference>
<keyword evidence="2" id="KW-0067">ATP-binding</keyword>
<dbReference type="AlphaFoldDB" id="A0A317MRZ8"/>
<dbReference type="InterPro" id="IPR017183">
    <property type="entry name" value="Sigma54_dep_tscrpt_act_RtcR"/>
</dbReference>
<name>A0A317MRZ8_9GAMM</name>
<dbReference type="PIRSF" id="PIRSF037354">
    <property type="entry name" value="Txn_actvtr_RtcR"/>
    <property type="match status" value="1"/>
</dbReference>
<evidence type="ECO:0000313" key="5">
    <source>
        <dbReference type="Proteomes" id="UP000246569"/>
    </source>
</evidence>
<keyword evidence="5" id="KW-1185">Reference proteome</keyword>
<dbReference type="NCBIfam" id="NF038308">
    <property type="entry name" value="RNA_repair_RtcR"/>
    <property type="match status" value="1"/>
</dbReference>
<dbReference type="InterPro" id="IPR058031">
    <property type="entry name" value="AAA_lid_NorR"/>
</dbReference>
<sequence length="535" mass="59753">MPANPRPSVVIGFLGTTLDSGKGAGRWEKWRPSVALCQQEDRVIDRFELLIVERFRSLAEYVAQDIRSVSPETQLNLHALDLGDPWDFESVYAALHEFASTYPFEPEHEDYLVHITTGTHVAQICLFLLTEARYFPARLLQTSPPRQQRAGDPGTASVIDLDLSRYDRIARRFSHEQAEQADFLKAGIATRNPAFNTLIERIERVALRSNAPLLLLGPTGAGKSALARRIYALKHARHRLDGPLVEVNCATLRGDQAMSALFGHRRGAFTGAQSERQGLLRAADGGLLFLDEIAELGADEQAMLLHAIEEGRFLPVGADQEVASRFQLIAGTHRDLRSEVAAGRFRDDLYARINLWTFRLPGLAERREDLAPNLDFELERFAREQGSRVCFNTEARRRYLAFGSDPATPWRGNFRELGASITRMATLADGGRIGEVDVDEEIQRLRAQWQMPQTNDGLDALLGSEAAQLDRFDRVQLAEVVRVCRAAPTLSAAGRELFAVSRQGKAQPNDADRLRKYLARFGLDWGRLQAGEGSE</sequence>
<evidence type="ECO:0000259" key="3">
    <source>
        <dbReference type="PROSITE" id="PS50045"/>
    </source>
</evidence>
<dbReference type="Pfam" id="PF00158">
    <property type="entry name" value="Sigma54_activat"/>
    <property type="match status" value="1"/>
</dbReference>
<dbReference type="SMART" id="SM00382">
    <property type="entry name" value="AAA"/>
    <property type="match status" value="1"/>
</dbReference>
<dbReference type="InterPro" id="IPR027417">
    <property type="entry name" value="P-loop_NTPase"/>
</dbReference>
<protein>
    <submittedName>
        <fullName evidence="4">Transcriptional regulatory protein RtcR</fullName>
    </submittedName>
</protein>
<dbReference type="OrthoDB" id="5297379at2"/>
<dbReference type="GO" id="GO:0003700">
    <property type="term" value="F:DNA-binding transcription factor activity"/>
    <property type="evidence" value="ECO:0007669"/>
    <property type="project" value="InterPro"/>
</dbReference>
<evidence type="ECO:0000256" key="2">
    <source>
        <dbReference type="ARBA" id="ARBA00022840"/>
    </source>
</evidence>
<dbReference type="PANTHER" id="PTHR32071">
    <property type="entry name" value="TRANSCRIPTIONAL REGULATORY PROTEIN"/>
    <property type="match status" value="1"/>
</dbReference>
<dbReference type="RefSeq" id="WP_110019368.1">
    <property type="nucleotide sequence ID" value="NZ_QGTJ01000009.1"/>
</dbReference>
<dbReference type="PANTHER" id="PTHR32071:SF14">
    <property type="entry name" value="TRANSCRIPTIONAL REGULATORY PROTEIN RTCR"/>
    <property type="match status" value="1"/>
</dbReference>
<dbReference type="InterPro" id="IPR002078">
    <property type="entry name" value="Sigma_54_int"/>
</dbReference>
<keyword evidence="1" id="KW-0547">Nucleotide-binding</keyword>
<gene>
    <name evidence="4" type="ORF">C7443_1094</name>
</gene>